<evidence type="ECO:0000256" key="1">
    <source>
        <dbReference type="ARBA" id="ARBA00023587"/>
    </source>
</evidence>
<evidence type="ECO:0000256" key="3">
    <source>
        <dbReference type="ARBA" id="ARBA00024446"/>
    </source>
</evidence>
<dbReference type="PROSITE" id="PS51932">
    <property type="entry name" value="BMV"/>
    <property type="match status" value="1"/>
</dbReference>
<protein>
    <submittedName>
        <fullName evidence="4">Ethanolamine utilization protein EutN</fullName>
    </submittedName>
</protein>
<evidence type="ECO:0000256" key="2">
    <source>
        <dbReference type="ARBA" id="ARBA00023669"/>
    </source>
</evidence>
<dbReference type="CDD" id="cd01614">
    <property type="entry name" value="EutN_CcmL"/>
    <property type="match status" value="1"/>
</dbReference>
<proteinExistence type="predicted"/>
<dbReference type="EMBL" id="FQZL01000006">
    <property type="protein sequence ID" value="SHI75343.1"/>
    <property type="molecule type" value="Genomic_DNA"/>
</dbReference>
<dbReference type="PANTHER" id="PTHR36539">
    <property type="entry name" value="ETHANOLAMINE UTILIZATION PROTEIN EUTN"/>
    <property type="match status" value="1"/>
</dbReference>
<dbReference type="OrthoDB" id="196195at2"/>
<reference evidence="4 5" key="1">
    <citation type="submission" date="2016-11" db="EMBL/GenBank/DDBJ databases">
        <authorList>
            <person name="Jaros S."/>
            <person name="Januszkiewicz K."/>
            <person name="Wedrychowicz H."/>
        </authorList>
    </citation>
    <scope>NUCLEOTIDE SEQUENCE [LARGE SCALE GENOMIC DNA]</scope>
    <source>
        <strain evidence="4 5">DSM 17477</strain>
    </source>
</reference>
<dbReference type="SUPFAM" id="SSF159133">
    <property type="entry name" value="EutN/CcmL-like"/>
    <property type="match status" value="1"/>
</dbReference>
<evidence type="ECO:0000313" key="4">
    <source>
        <dbReference type="EMBL" id="SHI75343.1"/>
    </source>
</evidence>
<gene>
    <name evidence="4" type="ORF">SAMN02745751_01002</name>
</gene>
<name>A0A1M6DQA9_9FIRM</name>
<dbReference type="RefSeq" id="WP_073048058.1">
    <property type="nucleotide sequence ID" value="NZ_FQZL01000006.1"/>
</dbReference>
<accession>A0A1M6DQA9</accession>
<dbReference type="Gene3D" id="2.40.50.220">
    <property type="entry name" value="EutN/Ccml"/>
    <property type="match status" value="1"/>
</dbReference>
<keyword evidence="2" id="KW-1282">Carboxysome</keyword>
<dbReference type="GO" id="GO:0031470">
    <property type="term" value="C:carboxysome"/>
    <property type="evidence" value="ECO:0007669"/>
    <property type="project" value="UniProtKB-SubCell"/>
</dbReference>
<organism evidence="4 5">
    <name type="scientific">Dethiosulfatibacter aminovorans DSM 17477</name>
    <dbReference type="NCBI Taxonomy" id="1121476"/>
    <lineage>
        <taxon>Bacteria</taxon>
        <taxon>Bacillati</taxon>
        <taxon>Bacillota</taxon>
        <taxon>Tissierellia</taxon>
        <taxon>Dethiosulfatibacter</taxon>
    </lineage>
</organism>
<comment type="subcellular location">
    <subcellularLocation>
        <location evidence="1">Carboxysome</location>
    </subcellularLocation>
</comment>
<dbReference type="Proteomes" id="UP000184052">
    <property type="component" value="Unassembled WGS sequence"/>
</dbReference>
<keyword evidence="5" id="KW-1185">Reference proteome</keyword>
<sequence length="90" mass="9656">MQICKVIGNVWATRKEESLKGTKMMVVKETETSQGDKKVFVAIDVVGSGIGERVLVVKGSPARLAIGRGRDIPIDCAIVGIIDSLEISED</sequence>
<dbReference type="InterPro" id="IPR036677">
    <property type="entry name" value="EutN_CcmL_sf"/>
</dbReference>
<dbReference type="STRING" id="1121476.SAMN02745751_01002"/>
<evidence type="ECO:0000313" key="5">
    <source>
        <dbReference type="Proteomes" id="UP000184052"/>
    </source>
</evidence>
<keyword evidence="3" id="KW-1283">Bacterial microcompartment</keyword>
<dbReference type="InterPro" id="IPR004992">
    <property type="entry name" value="EutN_CcmL"/>
</dbReference>
<dbReference type="AlphaFoldDB" id="A0A1M6DQA9"/>
<dbReference type="Pfam" id="PF03319">
    <property type="entry name" value="EutN_CcmL"/>
    <property type="match status" value="1"/>
</dbReference>